<sequence length="116" mass="12602">MKLYASLAVITAVYAIALTLSATDNPQGVVWNGVIGALFSLALAISTVPLGGPLLYETALQILTSTLNPPIDLALLVTVLRIASWAVNLIFTAALILYLIRWKRPLMRKILRVLLF</sequence>
<evidence type="ECO:0000256" key="1">
    <source>
        <dbReference type="SAM" id="Phobius"/>
    </source>
</evidence>
<organism evidence="3 4">
    <name type="scientific">Pyrobaculum aerophilum</name>
    <dbReference type="NCBI Taxonomy" id="13773"/>
    <lineage>
        <taxon>Archaea</taxon>
        <taxon>Thermoproteota</taxon>
        <taxon>Thermoprotei</taxon>
        <taxon>Thermoproteales</taxon>
        <taxon>Thermoproteaceae</taxon>
        <taxon>Pyrobaculum</taxon>
    </lineage>
</organism>
<evidence type="ECO:0000313" key="5">
    <source>
        <dbReference type="Proteomes" id="UP000257123"/>
    </source>
</evidence>
<name>A0A371R157_9CREN</name>
<feature type="transmembrane region" description="Helical" evidence="1">
    <location>
        <begin position="29"/>
        <end position="51"/>
    </location>
</feature>
<dbReference type="OrthoDB" id="28856at2157"/>
<keyword evidence="1" id="KW-0812">Transmembrane</keyword>
<keyword evidence="1" id="KW-0472">Membrane</keyword>
<proteinExistence type="predicted"/>
<reference evidence="4 5" key="1">
    <citation type="submission" date="2017-07" db="EMBL/GenBank/DDBJ databases">
        <title>Draft genome sequence of aerobic hyperthermophilic archaea, Pyrobaculum aerophilum YKB31 and YKB32.</title>
        <authorList>
            <person name="Mochizuki T."/>
            <person name="Berliner A.J."/>
            <person name="Yoshida-Takashima Y."/>
            <person name="Takaki Y."/>
            <person name="Nunoura T."/>
            <person name="Takai K."/>
        </authorList>
    </citation>
    <scope>NUCLEOTIDE SEQUENCE [LARGE SCALE GENOMIC DNA]</scope>
    <source>
        <strain evidence="2 5">YKB31</strain>
        <strain evidence="3 4">YKB32</strain>
    </source>
</reference>
<accession>A0A371R157</accession>
<dbReference type="RefSeq" id="WP_116421820.1">
    <property type="nucleotide sequence ID" value="NZ_NMUE01000047.1"/>
</dbReference>
<feature type="transmembrane region" description="Helical" evidence="1">
    <location>
        <begin position="71"/>
        <end position="100"/>
    </location>
</feature>
<evidence type="ECO:0000313" key="3">
    <source>
        <dbReference type="EMBL" id="RFA97203.1"/>
    </source>
</evidence>
<protein>
    <submittedName>
        <fullName evidence="3">Uncharacterized protein</fullName>
    </submittedName>
</protein>
<dbReference type="Proteomes" id="UP000256877">
    <property type="component" value="Unassembled WGS sequence"/>
</dbReference>
<dbReference type="AlphaFoldDB" id="A0A371R157"/>
<comment type="caution">
    <text evidence="3">The sequence shown here is derived from an EMBL/GenBank/DDBJ whole genome shotgun (WGS) entry which is preliminary data.</text>
</comment>
<dbReference type="EMBL" id="NMUE01000047">
    <property type="protein sequence ID" value="RFA93966.1"/>
    <property type="molecule type" value="Genomic_DNA"/>
</dbReference>
<feature type="transmembrane region" description="Helical" evidence="1">
    <location>
        <begin position="6"/>
        <end position="22"/>
    </location>
</feature>
<dbReference type="EMBL" id="NMUF01000030">
    <property type="protein sequence ID" value="RFA97203.1"/>
    <property type="molecule type" value="Genomic_DNA"/>
</dbReference>
<dbReference type="Proteomes" id="UP000257123">
    <property type="component" value="Unassembled WGS sequence"/>
</dbReference>
<gene>
    <name evidence="2" type="ORF">CGL51_11535</name>
    <name evidence="3" type="ORF">CGL52_09830</name>
</gene>
<evidence type="ECO:0000313" key="2">
    <source>
        <dbReference type="EMBL" id="RFA93966.1"/>
    </source>
</evidence>
<keyword evidence="1" id="KW-1133">Transmembrane helix</keyword>
<evidence type="ECO:0000313" key="4">
    <source>
        <dbReference type="Proteomes" id="UP000256877"/>
    </source>
</evidence>